<feature type="compositionally biased region" description="Polar residues" evidence="2">
    <location>
        <begin position="229"/>
        <end position="242"/>
    </location>
</feature>
<dbReference type="EMBL" id="JABWDY010032602">
    <property type="protein sequence ID" value="KAF5184074.1"/>
    <property type="molecule type" value="Genomic_DNA"/>
</dbReference>
<dbReference type="GO" id="GO:0005737">
    <property type="term" value="C:cytoplasm"/>
    <property type="evidence" value="ECO:0007669"/>
    <property type="project" value="TreeGrafter"/>
</dbReference>
<dbReference type="Pfam" id="PF04484">
    <property type="entry name" value="QWRF"/>
    <property type="match status" value="1"/>
</dbReference>
<name>A0A7J6VG33_THATH</name>
<keyword evidence="4" id="KW-1185">Reference proteome</keyword>
<proteinExistence type="inferred from homology"/>
<comment type="similarity">
    <text evidence="1">Belongs to the QWRF family.</text>
</comment>
<dbReference type="PANTHER" id="PTHR31807:SF6">
    <property type="entry name" value="PROTEIN ENDOSPERM DEFECTIVE 1-RELATED"/>
    <property type="match status" value="1"/>
</dbReference>
<sequence length="558" mass="61379">MAKVCAMLPGPSQQQQQHNTPSTSTPAMPPPRRPRVREVSSRFMSPIVSSSSSGDLHVPSSKHGATSPSTTSLHHPHQQQRSQSAHRREIQSGEPLSYADENRLETARSMDTPFGSLNKSVHSLQKKQQQQHCDGLRASCNNKFGLRNGNLPRSRPDTPIVHSRDRMSYRTQNSPRSTKIVTSAASTDAAKLVQMSGMTTGGLSEVLTSKCVRSLDLDTRCVENFSKNLPSSDSSETRTSTIADEESKCNSPVRVRNSKMRTLPDFRSSMPETDLLPSISSKLLAHSRDTPKVSSFPCYRSLNSPLPSCEQQSFPGTAKSVYRPSSSGTCLPPHPSNAKIGVEVKKATKVSNQVEQVSNLRLLHNQYLQWRFANAKAEAAMNAQSLAAKKSLHATGTRISELRDSVHKKRAELRKLKKEQTLSVVLEAQVPYLDEWSTLEGEYSTSLAGAINALQDTSLRLPIIGNVKADIVEVGGALKSASNVMELMSSHVERYLPKGEEMATLISELAEVVNRERAMVEECGDLLSKTHSLQVMESSLRSQLLQLKQHTSHQANDK</sequence>
<evidence type="ECO:0000313" key="3">
    <source>
        <dbReference type="EMBL" id="KAF5184074.1"/>
    </source>
</evidence>
<evidence type="ECO:0000256" key="2">
    <source>
        <dbReference type="SAM" id="MobiDB-lite"/>
    </source>
</evidence>
<feature type="region of interest" description="Disordered" evidence="2">
    <location>
        <begin position="229"/>
        <end position="254"/>
    </location>
</feature>
<dbReference type="AlphaFoldDB" id="A0A7J6VG33"/>
<gene>
    <name evidence="3" type="ORF">FRX31_026344</name>
</gene>
<dbReference type="OrthoDB" id="542108at2759"/>
<evidence type="ECO:0000256" key="1">
    <source>
        <dbReference type="ARBA" id="ARBA00010016"/>
    </source>
</evidence>
<dbReference type="Proteomes" id="UP000554482">
    <property type="component" value="Unassembled WGS sequence"/>
</dbReference>
<evidence type="ECO:0000313" key="4">
    <source>
        <dbReference type="Proteomes" id="UP000554482"/>
    </source>
</evidence>
<dbReference type="GO" id="GO:0005880">
    <property type="term" value="C:nuclear microtubule"/>
    <property type="evidence" value="ECO:0007669"/>
    <property type="project" value="TreeGrafter"/>
</dbReference>
<protein>
    <submittedName>
        <fullName evidence="3">Qwrf motif-containing protein</fullName>
    </submittedName>
</protein>
<dbReference type="InterPro" id="IPR007573">
    <property type="entry name" value="QWRF"/>
</dbReference>
<feature type="region of interest" description="Disordered" evidence="2">
    <location>
        <begin position="1"/>
        <end position="133"/>
    </location>
</feature>
<dbReference type="GO" id="GO:0051225">
    <property type="term" value="P:spindle assembly"/>
    <property type="evidence" value="ECO:0007669"/>
    <property type="project" value="TreeGrafter"/>
</dbReference>
<dbReference type="GO" id="GO:0008017">
    <property type="term" value="F:microtubule binding"/>
    <property type="evidence" value="ECO:0007669"/>
    <property type="project" value="TreeGrafter"/>
</dbReference>
<comment type="caution">
    <text evidence="3">The sequence shown here is derived from an EMBL/GenBank/DDBJ whole genome shotgun (WGS) entry which is preliminary data.</text>
</comment>
<feature type="compositionally biased region" description="Polar residues" evidence="2">
    <location>
        <begin position="115"/>
        <end position="132"/>
    </location>
</feature>
<dbReference type="PANTHER" id="PTHR31807">
    <property type="entry name" value="AUGMIN FAMILY MEMBER"/>
    <property type="match status" value="1"/>
</dbReference>
<organism evidence="3 4">
    <name type="scientific">Thalictrum thalictroides</name>
    <name type="common">Rue-anemone</name>
    <name type="synonym">Anemone thalictroides</name>
    <dbReference type="NCBI Taxonomy" id="46969"/>
    <lineage>
        <taxon>Eukaryota</taxon>
        <taxon>Viridiplantae</taxon>
        <taxon>Streptophyta</taxon>
        <taxon>Embryophyta</taxon>
        <taxon>Tracheophyta</taxon>
        <taxon>Spermatophyta</taxon>
        <taxon>Magnoliopsida</taxon>
        <taxon>Ranunculales</taxon>
        <taxon>Ranunculaceae</taxon>
        <taxon>Thalictroideae</taxon>
        <taxon>Thalictrum</taxon>
    </lineage>
</organism>
<accession>A0A7J6VG33</accession>
<reference evidence="3 4" key="1">
    <citation type="submission" date="2020-06" db="EMBL/GenBank/DDBJ databases">
        <title>Transcriptomic and genomic resources for Thalictrum thalictroides and T. hernandezii: Facilitating candidate gene discovery in an emerging model plant lineage.</title>
        <authorList>
            <person name="Arias T."/>
            <person name="Riano-Pachon D.M."/>
            <person name="Di Stilio V.S."/>
        </authorList>
    </citation>
    <scope>NUCLEOTIDE SEQUENCE [LARGE SCALE GENOMIC DNA]</scope>
    <source>
        <strain evidence="4">cv. WT478/WT964</strain>
        <tissue evidence="3">Leaves</tissue>
    </source>
</reference>